<dbReference type="Proteomes" id="UP000789572">
    <property type="component" value="Unassembled WGS sequence"/>
</dbReference>
<sequence>MTSFNVKSEDSEKTIVCDDMSPSEWDAEEILRTHSYPESHQLVIHRGVKVTLPPQILAAYTIHSKLASGTFGSVFYGEEKSTRRPVAIKIVEASMTKTISYNGIKIPKEAALLQKIPSHPNIIALIEWAEAYEKHWILVFEYHGFGRDRLKFTLRHYLRNVAKSRGKRGLTENKVKKIMRQLLSACHHLEKHGIYHCDLKLDNIVVDTEGNLKLIDFGLAVEGEKGRGRIGSIFPPEMYDHYIPYELSTAQIWVLGTVFYQLFEAAKPYHEERVKSKALGRVMFSRHNRPSNECVELIDWMLKTEPTHRPQSVSRVIEHCWFMCA</sequence>
<keyword evidence="6" id="KW-0547">Nucleotide-binding</keyword>
<keyword evidence="7" id="KW-0418">Kinase</keyword>
<evidence type="ECO:0000313" key="13">
    <source>
        <dbReference type="EMBL" id="CAG8528357.1"/>
    </source>
</evidence>
<keyword evidence="8" id="KW-0067">ATP-binding</keyword>
<evidence type="ECO:0000256" key="5">
    <source>
        <dbReference type="ARBA" id="ARBA00022679"/>
    </source>
</evidence>
<dbReference type="GO" id="GO:0005524">
    <property type="term" value="F:ATP binding"/>
    <property type="evidence" value="ECO:0007669"/>
    <property type="project" value="UniProtKB-KW"/>
</dbReference>
<dbReference type="SMART" id="SM00220">
    <property type="entry name" value="S_TKc"/>
    <property type="match status" value="1"/>
</dbReference>
<dbReference type="Pfam" id="PF00069">
    <property type="entry name" value="Pkinase"/>
    <property type="match status" value="1"/>
</dbReference>
<keyword evidence="4" id="KW-0723">Serine/threonine-protein kinase</keyword>
<dbReference type="InterPro" id="IPR000719">
    <property type="entry name" value="Prot_kinase_dom"/>
</dbReference>
<dbReference type="AlphaFoldDB" id="A0A9N9FDS8"/>
<keyword evidence="9" id="KW-1035">Host cytoplasm</keyword>
<proteinExistence type="predicted"/>
<dbReference type="InterPro" id="IPR051138">
    <property type="entry name" value="PIM_Ser/Thr_kinase"/>
</dbReference>
<evidence type="ECO:0000256" key="7">
    <source>
        <dbReference type="ARBA" id="ARBA00022777"/>
    </source>
</evidence>
<evidence type="ECO:0000256" key="8">
    <source>
        <dbReference type="ARBA" id="ARBA00022840"/>
    </source>
</evidence>
<name>A0A9N9FDS8_9GLOM</name>
<evidence type="ECO:0000256" key="6">
    <source>
        <dbReference type="ARBA" id="ARBA00022741"/>
    </source>
</evidence>
<dbReference type="PROSITE" id="PS50011">
    <property type="entry name" value="PROTEIN_KINASE_DOM"/>
    <property type="match status" value="1"/>
</dbReference>
<evidence type="ECO:0000256" key="3">
    <source>
        <dbReference type="ARBA" id="ARBA00016885"/>
    </source>
</evidence>
<comment type="subcellular location">
    <subcellularLocation>
        <location evidence="1">Host cytoplasm</location>
    </subcellularLocation>
</comment>
<evidence type="ECO:0000256" key="1">
    <source>
        <dbReference type="ARBA" id="ARBA00004192"/>
    </source>
</evidence>
<evidence type="ECO:0000259" key="12">
    <source>
        <dbReference type="PROSITE" id="PS50011"/>
    </source>
</evidence>
<dbReference type="InterPro" id="IPR011009">
    <property type="entry name" value="Kinase-like_dom_sf"/>
</dbReference>
<evidence type="ECO:0000256" key="4">
    <source>
        <dbReference type="ARBA" id="ARBA00022527"/>
    </source>
</evidence>
<dbReference type="PANTHER" id="PTHR22984">
    <property type="entry name" value="SERINE/THREONINE-PROTEIN KINASE PIM"/>
    <property type="match status" value="1"/>
</dbReference>
<comment type="caution">
    <text evidence="13">The sequence shown here is derived from an EMBL/GenBank/DDBJ whole genome shotgun (WGS) entry which is preliminary data.</text>
</comment>
<dbReference type="GO" id="GO:0030430">
    <property type="term" value="C:host cell cytoplasm"/>
    <property type="evidence" value="ECO:0007669"/>
    <property type="project" value="UniProtKB-SubCell"/>
</dbReference>
<organism evidence="13 14">
    <name type="scientific">Paraglomus occultum</name>
    <dbReference type="NCBI Taxonomy" id="144539"/>
    <lineage>
        <taxon>Eukaryota</taxon>
        <taxon>Fungi</taxon>
        <taxon>Fungi incertae sedis</taxon>
        <taxon>Mucoromycota</taxon>
        <taxon>Glomeromycotina</taxon>
        <taxon>Glomeromycetes</taxon>
        <taxon>Paraglomerales</taxon>
        <taxon>Paraglomeraceae</taxon>
        <taxon>Paraglomus</taxon>
    </lineage>
</organism>
<dbReference type="InterPro" id="IPR008271">
    <property type="entry name" value="Ser/Thr_kinase_AS"/>
</dbReference>
<dbReference type="Gene3D" id="1.10.510.10">
    <property type="entry name" value="Transferase(Phosphotransferase) domain 1"/>
    <property type="match status" value="1"/>
</dbReference>
<gene>
    <name evidence="13" type="ORF">POCULU_LOCUS3931</name>
</gene>
<dbReference type="SUPFAM" id="SSF56112">
    <property type="entry name" value="Protein kinase-like (PK-like)"/>
    <property type="match status" value="1"/>
</dbReference>
<dbReference type="EC" id="2.7.11.1" evidence="2"/>
<keyword evidence="5" id="KW-0808">Transferase</keyword>
<dbReference type="EMBL" id="CAJVPJ010000471">
    <property type="protein sequence ID" value="CAG8528357.1"/>
    <property type="molecule type" value="Genomic_DNA"/>
</dbReference>
<dbReference type="Gene3D" id="3.30.200.20">
    <property type="entry name" value="Phosphorylase Kinase, domain 1"/>
    <property type="match status" value="1"/>
</dbReference>
<evidence type="ECO:0000313" key="14">
    <source>
        <dbReference type="Proteomes" id="UP000789572"/>
    </source>
</evidence>
<comment type="catalytic activity">
    <reaction evidence="11">
        <text>L-seryl-[protein] + ATP = O-phospho-L-seryl-[protein] + ADP + H(+)</text>
        <dbReference type="Rhea" id="RHEA:17989"/>
        <dbReference type="Rhea" id="RHEA-COMP:9863"/>
        <dbReference type="Rhea" id="RHEA-COMP:11604"/>
        <dbReference type="ChEBI" id="CHEBI:15378"/>
        <dbReference type="ChEBI" id="CHEBI:29999"/>
        <dbReference type="ChEBI" id="CHEBI:30616"/>
        <dbReference type="ChEBI" id="CHEBI:83421"/>
        <dbReference type="ChEBI" id="CHEBI:456216"/>
        <dbReference type="EC" id="2.7.11.1"/>
    </reaction>
</comment>
<evidence type="ECO:0000256" key="11">
    <source>
        <dbReference type="ARBA" id="ARBA00048679"/>
    </source>
</evidence>
<dbReference type="OrthoDB" id="10252171at2759"/>
<evidence type="ECO:0000256" key="9">
    <source>
        <dbReference type="ARBA" id="ARBA00023200"/>
    </source>
</evidence>
<reference evidence="13" key="1">
    <citation type="submission" date="2021-06" db="EMBL/GenBank/DDBJ databases">
        <authorList>
            <person name="Kallberg Y."/>
            <person name="Tangrot J."/>
            <person name="Rosling A."/>
        </authorList>
    </citation>
    <scope>NUCLEOTIDE SEQUENCE</scope>
    <source>
        <strain evidence="13">IA702</strain>
    </source>
</reference>
<dbReference type="GO" id="GO:0005737">
    <property type="term" value="C:cytoplasm"/>
    <property type="evidence" value="ECO:0007669"/>
    <property type="project" value="TreeGrafter"/>
</dbReference>
<protein>
    <recommendedName>
        <fullName evidence="3">Serine/threonine-protein kinase 1</fullName>
        <ecNumber evidence="2">2.7.11.1</ecNumber>
    </recommendedName>
</protein>
<evidence type="ECO:0000256" key="10">
    <source>
        <dbReference type="ARBA" id="ARBA00047899"/>
    </source>
</evidence>
<dbReference type="PANTHER" id="PTHR22984:SF25">
    <property type="entry name" value="PROTEIN KINASE DOMAIN-CONTAINING PROTEIN"/>
    <property type="match status" value="1"/>
</dbReference>
<feature type="domain" description="Protein kinase" evidence="12">
    <location>
        <begin position="60"/>
        <end position="322"/>
    </location>
</feature>
<evidence type="ECO:0000256" key="2">
    <source>
        <dbReference type="ARBA" id="ARBA00012513"/>
    </source>
</evidence>
<keyword evidence="14" id="KW-1185">Reference proteome</keyword>
<comment type="catalytic activity">
    <reaction evidence="10">
        <text>L-threonyl-[protein] + ATP = O-phospho-L-threonyl-[protein] + ADP + H(+)</text>
        <dbReference type="Rhea" id="RHEA:46608"/>
        <dbReference type="Rhea" id="RHEA-COMP:11060"/>
        <dbReference type="Rhea" id="RHEA-COMP:11605"/>
        <dbReference type="ChEBI" id="CHEBI:15378"/>
        <dbReference type="ChEBI" id="CHEBI:30013"/>
        <dbReference type="ChEBI" id="CHEBI:30616"/>
        <dbReference type="ChEBI" id="CHEBI:61977"/>
        <dbReference type="ChEBI" id="CHEBI:456216"/>
        <dbReference type="EC" id="2.7.11.1"/>
    </reaction>
</comment>
<dbReference type="PROSITE" id="PS00108">
    <property type="entry name" value="PROTEIN_KINASE_ST"/>
    <property type="match status" value="1"/>
</dbReference>
<accession>A0A9N9FDS8</accession>
<dbReference type="GO" id="GO:0004674">
    <property type="term" value="F:protein serine/threonine kinase activity"/>
    <property type="evidence" value="ECO:0007669"/>
    <property type="project" value="UniProtKB-KW"/>
</dbReference>